<protein>
    <recommendedName>
        <fullName evidence="3">Nucleotidyl transferase AbiEii/AbiGii toxin family protein</fullName>
    </recommendedName>
</protein>
<proteinExistence type="predicted"/>
<evidence type="ECO:0000256" key="1">
    <source>
        <dbReference type="SAM" id="Phobius"/>
    </source>
</evidence>
<comment type="caution">
    <text evidence="2">The sequence shown here is derived from an EMBL/GenBank/DDBJ whole genome shotgun (WGS) entry which is preliminary data.</text>
</comment>
<gene>
    <name evidence="2" type="ORF">S12H4_28544</name>
</gene>
<name>X1SBK1_9ZZZZ</name>
<dbReference type="AlphaFoldDB" id="X1SBK1"/>
<feature type="transmembrane region" description="Helical" evidence="1">
    <location>
        <begin position="20"/>
        <end position="39"/>
    </location>
</feature>
<sequence>MKLYPNYETEISFKYLKEVVNILDEPICILGGWAVYFIVNEKIKADRGMGYLGSKDIDLGFHIDKNITDKSLKKTPIAKTITLLEKNGFKGN</sequence>
<organism evidence="2">
    <name type="scientific">marine sediment metagenome</name>
    <dbReference type="NCBI Taxonomy" id="412755"/>
    <lineage>
        <taxon>unclassified sequences</taxon>
        <taxon>metagenomes</taxon>
        <taxon>ecological metagenomes</taxon>
    </lineage>
</organism>
<keyword evidence="1" id="KW-1133">Transmembrane helix</keyword>
<keyword evidence="1" id="KW-0812">Transmembrane</keyword>
<reference evidence="2" key="1">
    <citation type="journal article" date="2014" name="Front. Microbiol.">
        <title>High frequency of phylogenetically diverse reductive dehalogenase-homologous genes in deep subseafloor sedimentary metagenomes.</title>
        <authorList>
            <person name="Kawai M."/>
            <person name="Futagami T."/>
            <person name="Toyoda A."/>
            <person name="Takaki Y."/>
            <person name="Nishi S."/>
            <person name="Hori S."/>
            <person name="Arai W."/>
            <person name="Tsubouchi T."/>
            <person name="Morono Y."/>
            <person name="Uchiyama I."/>
            <person name="Ito T."/>
            <person name="Fujiyama A."/>
            <person name="Inagaki F."/>
            <person name="Takami H."/>
        </authorList>
    </citation>
    <scope>NUCLEOTIDE SEQUENCE</scope>
    <source>
        <strain evidence="2">Expedition CK06-06</strain>
    </source>
</reference>
<accession>X1SBK1</accession>
<keyword evidence="1" id="KW-0472">Membrane</keyword>
<evidence type="ECO:0008006" key="3">
    <source>
        <dbReference type="Google" id="ProtNLM"/>
    </source>
</evidence>
<evidence type="ECO:0000313" key="2">
    <source>
        <dbReference type="EMBL" id="GAI90407.1"/>
    </source>
</evidence>
<dbReference type="EMBL" id="BARW01016378">
    <property type="protein sequence ID" value="GAI90407.1"/>
    <property type="molecule type" value="Genomic_DNA"/>
</dbReference>